<dbReference type="InterPro" id="IPR001128">
    <property type="entry name" value="Cyt_P450"/>
</dbReference>
<organism evidence="2 3">
    <name type="scientific">Sorangium cellulosum</name>
    <name type="common">Polyangium cellulosum</name>
    <dbReference type="NCBI Taxonomy" id="56"/>
    <lineage>
        <taxon>Bacteria</taxon>
        <taxon>Pseudomonadati</taxon>
        <taxon>Myxococcota</taxon>
        <taxon>Polyangia</taxon>
        <taxon>Polyangiales</taxon>
        <taxon>Polyangiaceae</taxon>
        <taxon>Sorangium</taxon>
    </lineage>
</organism>
<dbReference type="PANTHER" id="PTHR24305">
    <property type="entry name" value="CYTOCHROME P450"/>
    <property type="match status" value="1"/>
</dbReference>
<dbReference type="Proteomes" id="UP000075635">
    <property type="component" value="Unassembled WGS sequence"/>
</dbReference>
<evidence type="ECO:0000313" key="3">
    <source>
        <dbReference type="Proteomes" id="UP000075635"/>
    </source>
</evidence>
<name>A0A150SNK3_SORCE</name>
<dbReference type="PANTHER" id="PTHR24305:SF166">
    <property type="entry name" value="CYTOCHROME P450 12A4, MITOCHONDRIAL-RELATED"/>
    <property type="match status" value="1"/>
</dbReference>
<comment type="similarity">
    <text evidence="1">Belongs to the cytochrome P450 family.</text>
</comment>
<sequence length="448" mass="51328">MFPALSSYDALVYNLGYLVPYVMQGIFTERRLWVHVWLRLHPDPGAVRFFGRMRRKYGSGCFWVRVGLRSSLVVLDRDAVRRVLELSPDTYQSGSFKREGMRVFMPNAVTISRGEAWRDRRRFNEAVLEFHRSRHRYAARFLSVVQEEVELASRASLLSWDDFDRLFETITRRIVFGDVARDDTEVLGLLRRMMAQANRLIRPRRSRYFDPFYARVRRYLDAAEPCSLAALARQVPATELTAVEQQIPHWLFAMWQTLGINTVRALALIVAHRDVEREVRREMAGGCPTASEGIDALALLGGCVQEAMRLFPTTPLLFRETTIPDVLEGVAVPARSPVFIPNSFNHRDRERVAIADAFCPAWWLSGEREPLFNQLGGGAQVCAGRSLLLFLAKAVLAALLSRRRYTLVRPALSPARPIPYAFNYLSARFEASPIEADENRDTLQRIHR</sequence>
<dbReference type="Gene3D" id="1.10.630.10">
    <property type="entry name" value="Cytochrome P450"/>
    <property type="match status" value="1"/>
</dbReference>
<comment type="caution">
    <text evidence="2">The sequence shown here is derived from an EMBL/GenBank/DDBJ whole genome shotgun (WGS) entry which is preliminary data.</text>
</comment>
<protein>
    <recommendedName>
        <fullName evidence="4">Cytochrome P450</fullName>
    </recommendedName>
</protein>
<accession>A0A150SNK3</accession>
<gene>
    <name evidence="2" type="ORF">BE17_40545</name>
</gene>
<dbReference type="InterPro" id="IPR036396">
    <property type="entry name" value="Cyt_P450_sf"/>
</dbReference>
<dbReference type="AlphaFoldDB" id="A0A150SNK3"/>
<evidence type="ECO:0000256" key="1">
    <source>
        <dbReference type="ARBA" id="ARBA00010617"/>
    </source>
</evidence>
<dbReference type="GO" id="GO:0020037">
    <property type="term" value="F:heme binding"/>
    <property type="evidence" value="ECO:0007669"/>
    <property type="project" value="InterPro"/>
</dbReference>
<proteinExistence type="inferred from homology"/>
<dbReference type="GO" id="GO:0004497">
    <property type="term" value="F:monooxygenase activity"/>
    <property type="evidence" value="ECO:0007669"/>
    <property type="project" value="InterPro"/>
</dbReference>
<dbReference type="InterPro" id="IPR050121">
    <property type="entry name" value="Cytochrome_P450_monoxygenase"/>
</dbReference>
<dbReference type="EMBL" id="JEMB01000766">
    <property type="protein sequence ID" value="KYF94022.1"/>
    <property type="molecule type" value="Genomic_DNA"/>
</dbReference>
<dbReference type="GO" id="GO:0005506">
    <property type="term" value="F:iron ion binding"/>
    <property type="evidence" value="ECO:0007669"/>
    <property type="project" value="InterPro"/>
</dbReference>
<dbReference type="GO" id="GO:0016705">
    <property type="term" value="F:oxidoreductase activity, acting on paired donors, with incorporation or reduction of molecular oxygen"/>
    <property type="evidence" value="ECO:0007669"/>
    <property type="project" value="InterPro"/>
</dbReference>
<evidence type="ECO:0008006" key="4">
    <source>
        <dbReference type="Google" id="ProtNLM"/>
    </source>
</evidence>
<evidence type="ECO:0000313" key="2">
    <source>
        <dbReference type="EMBL" id="KYF94022.1"/>
    </source>
</evidence>
<dbReference type="Pfam" id="PF00067">
    <property type="entry name" value="p450"/>
    <property type="match status" value="1"/>
</dbReference>
<dbReference type="SUPFAM" id="SSF48264">
    <property type="entry name" value="Cytochrome P450"/>
    <property type="match status" value="1"/>
</dbReference>
<reference evidence="2 3" key="1">
    <citation type="submission" date="2014-02" db="EMBL/GenBank/DDBJ databases">
        <title>The small core and large imbalanced accessory genome model reveals a collaborative survival strategy of Sorangium cellulosum strains in nature.</title>
        <authorList>
            <person name="Han K."/>
            <person name="Peng R."/>
            <person name="Blom J."/>
            <person name="Li Y.-Z."/>
        </authorList>
    </citation>
    <scope>NUCLEOTIDE SEQUENCE [LARGE SCALE GENOMIC DNA]</scope>
    <source>
        <strain evidence="2 3">So0011-07</strain>
    </source>
</reference>